<feature type="compositionally biased region" description="Basic and acidic residues" evidence="1">
    <location>
        <begin position="89"/>
        <end position="108"/>
    </location>
</feature>
<dbReference type="EMBL" id="LMVO01000034">
    <property type="protein sequence ID" value="PAV08960.1"/>
    <property type="molecule type" value="Genomic_DNA"/>
</dbReference>
<protein>
    <recommendedName>
        <fullName evidence="4">HNH endonuclease</fullName>
    </recommendedName>
</protein>
<dbReference type="RefSeq" id="WP_095642397.1">
    <property type="nucleotide sequence ID" value="NZ_LMVO01000034.1"/>
</dbReference>
<evidence type="ECO:0008006" key="4">
    <source>
        <dbReference type="Google" id="ProtNLM"/>
    </source>
</evidence>
<proteinExistence type="predicted"/>
<feature type="compositionally biased region" description="Basic and acidic residues" evidence="1">
    <location>
        <begin position="146"/>
        <end position="155"/>
    </location>
</feature>
<evidence type="ECO:0000256" key="1">
    <source>
        <dbReference type="SAM" id="MobiDB-lite"/>
    </source>
</evidence>
<evidence type="ECO:0000313" key="3">
    <source>
        <dbReference type="Proteomes" id="UP000243820"/>
    </source>
</evidence>
<accession>A0AAX0Q6U2</accession>
<keyword evidence="3" id="KW-1185">Reference proteome</keyword>
<reference evidence="2 3" key="1">
    <citation type="journal article" date="2017" name="BMC Genomics">
        <title>Genomic analysis of methanogenic archaea reveals a shift towards energy conservation.</title>
        <authorList>
            <person name="Gilmore S.P."/>
            <person name="Henske J.K."/>
            <person name="Sexton J.A."/>
            <person name="Solomon K.V."/>
            <person name="Seppala S."/>
            <person name="Yoo J.I."/>
            <person name="Huyett L.M."/>
            <person name="Pressman A."/>
            <person name="Cogan J.Z."/>
            <person name="Kivenson V."/>
            <person name="Peng X."/>
            <person name="Tan Y."/>
            <person name="Valentine D.L."/>
            <person name="O'Malley M.A."/>
        </authorList>
    </citation>
    <scope>NUCLEOTIDE SEQUENCE [LARGE SCALE GENOMIC DNA]</scope>
    <source>
        <strain evidence="2 3">XII</strain>
    </source>
</reference>
<gene>
    <name evidence="2" type="ORF">ASJ83_01270</name>
</gene>
<dbReference type="AlphaFoldDB" id="A0AAX0Q6U2"/>
<dbReference type="Proteomes" id="UP000243820">
    <property type="component" value="Unassembled WGS sequence"/>
</dbReference>
<name>A0AAX0Q6U2_9EURY</name>
<comment type="caution">
    <text evidence="2">The sequence shown here is derived from an EMBL/GenBank/DDBJ whole genome shotgun (WGS) entry which is preliminary data.</text>
</comment>
<sequence>MARKKEFDPLGGSISSEKPKKIRKNNPILGSKEHTGSSNVYDEADHGPLSGYGIDALTADGRSDKPKKRGFLSGIFGQGKSSGRSPEFPIKDHARTPEGEKHSHRITDTYEDDIFENEPREMSEPAVSDPEPSEETYPTSQPFARDQSEIGRSDDEPAPFFLEEKPNPKKQTVRYHPNVCYLCGADTSVPHQQFRFGEESDPENTAPLCKTCMHAVTMLMKYRDPADEREIKSEWRFLAPGLNENRADEIVREGRRRN</sequence>
<evidence type="ECO:0000313" key="2">
    <source>
        <dbReference type="EMBL" id="PAV08960.1"/>
    </source>
</evidence>
<organism evidence="2 3">
    <name type="scientific">Methanocorpusculum parvum</name>
    <dbReference type="NCBI Taxonomy" id="2193"/>
    <lineage>
        <taxon>Archaea</taxon>
        <taxon>Methanobacteriati</taxon>
        <taxon>Methanobacteriota</taxon>
        <taxon>Stenosarchaea group</taxon>
        <taxon>Methanomicrobia</taxon>
        <taxon>Methanomicrobiales</taxon>
        <taxon>Methanocorpusculaceae</taxon>
        <taxon>Methanocorpusculum</taxon>
    </lineage>
</organism>
<feature type="region of interest" description="Disordered" evidence="1">
    <location>
        <begin position="1"/>
        <end position="169"/>
    </location>
</feature>